<evidence type="ECO:0000313" key="2">
    <source>
        <dbReference type="Proteomes" id="UP001059745"/>
    </source>
</evidence>
<gene>
    <name evidence="1" type="ORF">NYZ96_11255</name>
</gene>
<dbReference type="EMBL" id="CP104214">
    <property type="protein sequence ID" value="UWX68815.1"/>
    <property type="molecule type" value="Genomic_DNA"/>
</dbReference>
<reference evidence="1" key="1">
    <citation type="submission" date="2022-09" db="EMBL/GenBank/DDBJ databases">
        <title>Genomic of Burkholderia gladioli.</title>
        <authorList>
            <person name="Wu H."/>
        </authorList>
    </citation>
    <scope>NUCLEOTIDE SEQUENCE</scope>
    <source>
        <strain evidence="1">ZN-S4</strain>
    </source>
</reference>
<proteinExistence type="predicted"/>
<protein>
    <submittedName>
        <fullName evidence="1">Uncharacterized protein</fullName>
    </submittedName>
</protein>
<dbReference type="AlphaFoldDB" id="A0AB38TM32"/>
<evidence type="ECO:0000313" key="1">
    <source>
        <dbReference type="EMBL" id="UWX68815.1"/>
    </source>
</evidence>
<name>A0AB38TM32_BURGA</name>
<accession>A0AB38TM32</accession>
<sequence length="109" mass="11971">MYAEDGSYQWVAVTTDANGYNDNVYLTDLCQVLKLNLGESPFYANYGIPAQQTVVTQVFPDFYAMTTQQQFAPYFASLAITRVNGSFPPVYNIQAVAHSGAQLNATVAI</sequence>
<organism evidence="1 2">
    <name type="scientific">Burkholderia gladioli</name>
    <name type="common">Pseudomonas marginata</name>
    <name type="synonym">Phytomonas marginata</name>
    <dbReference type="NCBI Taxonomy" id="28095"/>
    <lineage>
        <taxon>Bacteria</taxon>
        <taxon>Pseudomonadati</taxon>
        <taxon>Pseudomonadota</taxon>
        <taxon>Betaproteobacteria</taxon>
        <taxon>Burkholderiales</taxon>
        <taxon>Burkholderiaceae</taxon>
        <taxon>Burkholderia</taxon>
    </lineage>
</organism>
<dbReference type="Proteomes" id="UP001059745">
    <property type="component" value="Chromosome 1"/>
</dbReference>
<dbReference type="RefSeq" id="WP_244116433.1">
    <property type="nucleotide sequence ID" value="NZ_CADEVW010000007.1"/>
</dbReference>